<keyword evidence="5" id="KW-1185">Reference proteome</keyword>
<dbReference type="InterPro" id="IPR045198">
    <property type="entry name" value="CNBL1-10"/>
</dbReference>
<organism evidence="4 5">
    <name type="scientific">Rubus argutus</name>
    <name type="common">Southern blackberry</name>
    <dbReference type="NCBI Taxonomy" id="59490"/>
    <lineage>
        <taxon>Eukaryota</taxon>
        <taxon>Viridiplantae</taxon>
        <taxon>Streptophyta</taxon>
        <taxon>Embryophyta</taxon>
        <taxon>Tracheophyta</taxon>
        <taxon>Spermatophyta</taxon>
        <taxon>Magnoliopsida</taxon>
        <taxon>eudicotyledons</taxon>
        <taxon>Gunneridae</taxon>
        <taxon>Pentapetalae</taxon>
        <taxon>rosids</taxon>
        <taxon>fabids</taxon>
        <taxon>Rosales</taxon>
        <taxon>Rosaceae</taxon>
        <taxon>Rosoideae</taxon>
        <taxon>Rosoideae incertae sedis</taxon>
        <taxon>Rubus</taxon>
    </lineage>
</organism>
<dbReference type="GO" id="GO:0016020">
    <property type="term" value="C:membrane"/>
    <property type="evidence" value="ECO:0007669"/>
    <property type="project" value="UniProtKB-SubCell"/>
</dbReference>
<reference evidence="4 5" key="1">
    <citation type="journal article" date="2023" name="G3 (Bethesda)">
        <title>A chromosome-length genome assembly and annotation of blackberry (Rubus argutus, cv. 'Hillquist').</title>
        <authorList>
            <person name="Bruna T."/>
            <person name="Aryal R."/>
            <person name="Dudchenko O."/>
            <person name="Sargent D.J."/>
            <person name="Mead D."/>
            <person name="Buti M."/>
            <person name="Cavallini A."/>
            <person name="Hytonen T."/>
            <person name="Andres J."/>
            <person name="Pham M."/>
            <person name="Weisz D."/>
            <person name="Mascagni F."/>
            <person name="Usai G."/>
            <person name="Natali L."/>
            <person name="Bassil N."/>
            <person name="Fernandez G.E."/>
            <person name="Lomsadze A."/>
            <person name="Armour M."/>
            <person name="Olukolu B."/>
            <person name="Poorten T."/>
            <person name="Britton C."/>
            <person name="Davik J."/>
            <person name="Ashrafi H."/>
            <person name="Aiden E.L."/>
            <person name="Borodovsky M."/>
            <person name="Worthington M."/>
        </authorList>
    </citation>
    <scope>NUCLEOTIDE SEQUENCE [LARGE SCALE GENOMIC DNA]</scope>
    <source>
        <strain evidence="4">PI 553951</strain>
    </source>
</reference>
<dbReference type="GO" id="GO:0019722">
    <property type="term" value="P:calcium-mediated signaling"/>
    <property type="evidence" value="ECO:0007669"/>
    <property type="project" value="UniProtKB-UniRule"/>
</dbReference>
<keyword evidence="1 3" id="KW-0677">Repeat</keyword>
<protein>
    <recommendedName>
        <fullName evidence="3">Calcineurin B-like protein</fullName>
    </recommendedName>
</protein>
<comment type="subunit">
    <text evidence="3">Homodimer. Interacts with CIPK.</text>
</comment>
<keyword evidence="3" id="KW-0479">Metal-binding</keyword>
<evidence type="ECO:0000313" key="5">
    <source>
        <dbReference type="Proteomes" id="UP001457282"/>
    </source>
</evidence>
<comment type="subcellular location">
    <subcellularLocation>
        <location evidence="3">Membrane</location>
    </subcellularLocation>
</comment>
<evidence type="ECO:0000256" key="1">
    <source>
        <dbReference type="ARBA" id="ARBA00022737"/>
    </source>
</evidence>
<keyword evidence="3" id="KW-0472">Membrane</keyword>
<comment type="caution">
    <text evidence="4">The sequence shown here is derived from an EMBL/GenBank/DDBJ whole genome shotgun (WGS) entry which is preliminary data.</text>
</comment>
<accession>A0AAW1XYR3</accession>
<dbReference type="GO" id="GO:0019900">
    <property type="term" value="F:kinase binding"/>
    <property type="evidence" value="ECO:0007669"/>
    <property type="project" value="UniProtKB-UniRule"/>
</dbReference>
<evidence type="ECO:0000256" key="3">
    <source>
        <dbReference type="RuleBase" id="RU369080"/>
    </source>
</evidence>
<sequence>MASNSNQIDSEDEVVSRDSETTIIEQIDYQYKSDDDSDSDDDQKHVVKAKLLDEISATLDKAQSMNKLIKIVIKALVLIFNFFWSCKVLALLEKFLSSSNSEALNSTKQKLKKNDEESCDLDPAEILARETVFSVSELEALYELFKKISSSVIDDNGLINKEEFQLALFKTNSLRSSFFADRVFDLFITKYNGLLGNFEEFARALSVFHPNAPIDDKIEFSFQVYELKQQGFMDRQEVKQMIVMCHAESGMNLSDEVIESMVDKTFEEADQDTKHDERIDTRKQKRDERIDKEKWRRFVLRHPSVVGNMTLQYLKDSTTQVEDT</sequence>
<dbReference type="AlphaFoldDB" id="A0AAW1XYR3"/>
<dbReference type="PANTHER" id="PTHR23056:SF138">
    <property type="entry name" value="CALCINEURIN B-LIKE PROTEIN 3"/>
    <property type="match status" value="1"/>
</dbReference>
<proteinExistence type="inferred from homology"/>
<dbReference type="PANTHER" id="PTHR23056">
    <property type="entry name" value="CALCINEURIN B"/>
    <property type="match status" value="1"/>
</dbReference>
<comment type="function">
    <text evidence="3">Acts as a calcium sensor. CBL proteins interact with CIPK serine-threonine protein kinases. Binding of a CBL protein to the regulatory NAF domain of a CIPK protein lead to the activation of the kinase in a calcium-dependent manner.</text>
</comment>
<keyword evidence="3" id="KW-0106">Calcium</keyword>
<name>A0AAW1XYR3_RUBAR</name>
<evidence type="ECO:0000256" key="2">
    <source>
        <dbReference type="ARBA" id="ARBA00023774"/>
    </source>
</evidence>
<dbReference type="Gene3D" id="1.10.238.10">
    <property type="entry name" value="EF-hand"/>
    <property type="match status" value="1"/>
</dbReference>
<dbReference type="SUPFAM" id="SSF47473">
    <property type="entry name" value="EF-hand"/>
    <property type="match status" value="1"/>
</dbReference>
<comment type="similarity">
    <text evidence="2 3">Belongs to the calcineurin regulatory subunit family.</text>
</comment>
<dbReference type="EMBL" id="JBEDUW010000003">
    <property type="protein sequence ID" value="KAK9941070.1"/>
    <property type="molecule type" value="Genomic_DNA"/>
</dbReference>
<dbReference type="FunFam" id="1.10.238.10:FF:000073">
    <property type="entry name" value="calcineurin B-like protein 3"/>
    <property type="match status" value="1"/>
</dbReference>
<gene>
    <name evidence="4" type="ORF">M0R45_017698</name>
</gene>
<evidence type="ECO:0000313" key="4">
    <source>
        <dbReference type="EMBL" id="KAK9941070.1"/>
    </source>
</evidence>
<dbReference type="Proteomes" id="UP001457282">
    <property type="component" value="Unassembled WGS sequence"/>
</dbReference>
<dbReference type="GO" id="GO:0005509">
    <property type="term" value="F:calcium ion binding"/>
    <property type="evidence" value="ECO:0007669"/>
    <property type="project" value="UniProtKB-UniRule"/>
</dbReference>
<dbReference type="InterPro" id="IPR011992">
    <property type="entry name" value="EF-hand-dom_pair"/>
</dbReference>